<dbReference type="InParanoid" id="M1D941"/>
<dbReference type="EnsemblPlants" id="PGSC0003DMT400085262">
    <property type="protein sequence ID" value="PGSC0003DMT400085262"/>
    <property type="gene ID" value="PGSC0003DMG400034833"/>
</dbReference>
<dbReference type="Proteomes" id="UP000011115">
    <property type="component" value="Unassembled WGS sequence"/>
</dbReference>
<dbReference type="Gramene" id="PGSC0003DMT400085262">
    <property type="protein sequence ID" value="PGSC0003DMT400085262"/>
    <property type="gene ID" value="PGSC0003DMG400034833"/>
</dbReference>
<accession>M1D941</accession>
<protein>
    <submittedName>
        <fullName evidence="2">Uncharacterized protein</fullName>
    </submittedName>
</protein>
<sequence>MSVNGSNGSQVGHQDDIRNLNDVNEPNANEPNLVGGVGAIRLPPAKGNVVFHITSTMLLLLQLKGLFGGLAHEDPHKHIRNLLMYAGHSPSRTYLKSRSG</sequence>
<evidence type="ECO:0000313" key="2">
    <source>
        <dbReference type="EnsemblPlants" id="PGSC0003DMT400085262"/>
    </source>
</evidence>
<organism evidence="2 3">
    <name type="scientific">Solanum tuberosum</name>
    <name type="common">Potato</name>
    <dbReference type="NCBI Taxonomy" id="4113"/>
    <lineage>
        <taxon>Eukaryota</taxon>
        <taxon>Viridiplantae</taxon>
        <taxon>Streptophyta</taxon>
        <taxon>Embryophyta</taxon>
        <taxon>Tracheophyta</taxon>
        <taxon>Spermatophyta</taxon>
        <taxon>Magnoliopsida</taxon>
        <taxon>eudicotyledons</taxon>
        <taxon>Gunneridae</taxon>
        <taxon>Pentapetalae</taxon>
        <taxon>asterids</taxon>
        <taxon>lamiids</taxon>
        <taxon>Solanales</taxon>
        <taxon>Solanaceae</taxon>
        <taxon>Solanoideae</taxon>
        <taxon>Solaneae</taxon>
        <taxon>Solanum</taxon>
    </lineage>
</organism>
<name>M1D941_SOLTU</name>
<feature type="compositionally biased region" description="Polar residues" evidence="1">
    <location>
        <begin position="1"/>
        <end position="12"/>
    </location>
</feature>
<feature type="region of interest" description="Disordered" evidence="1">
    <location>
        <begin position="1"/>
        <end position="29"/>
    </location>
</feature>
<dbReference type="AlphaFoldDB" id="M1D941"/>
<dbReference type="PaxDb" id="4113-PGSC0003DMT400085262"/>
<reference evidence="2" key="2">
    <citation type="submission" date="2015-06" db="UniProtKB">
        <authorList>
            <consortium name="EnsemblPlants"/>
        </authorList>
    </citation>
    <scope>IDENTIFICATION</scope>
    <source>
        <strain evidence="2">DM1-3 516 R44</strain>
    </source>
</reference>
<proteinExistence type="predicted"/>
<evidence type="ECO:0000256" key="1">
    <source>
        <dbReference type="SAM" id="MobiDB-lite"/>
    </source>
</evidence>
<reference evidence="3" key="1">
    <citation type="journal article" date="2011" name="Nature">
        <title>Genome sequence and analysis of the tuber crop potato.</title>
        <authorList>
            <consortium name="The Potato Genome Sequencing Consortium"/>
        </authorList>
    </citation>
    <scope>NUCLEOTIDE SEQUENCE [LARGE SCALE GENOMIC DNA]</scope>
    <source>
        <strain evidence="3">cv. DM1-3 516 R44</strain>
    </source>
</reference>
<keyword evidence="3" id="KW-1185">Reference proteome</keyword>
<evidence type="ECO:0000313" key="3">
    <source>
        <dbReference type="Proteomes" id="UP000011115"/>
    </source>
</evidence>
<dbReference type="HOGENOM" id="CLU_165089_0_0_1"/>